<evidence type="ECO:0000256" key="5">
    <source>
        <dbReference type="ARBA" id="ARBA00023136"/>
    </source>
</evidence>
<feature type="transmembrane region" description="Helical" evidence="7">
    <location>
        <begin position="533"/>
        <end position="554"/>
    </location>
</feature>
<evidence type="ECO:0000313" key="11">
    <source>
        <dbReference type="Proteomes" id="UP000236884"/>
    </source>
</evidence>
<evidence type="ECO:0000256" key="2">
    <source>
        <dbReference type="ARBA" id="ARBA00022475"/>
    </source>
</evidence>
<feature type="transmembrane region" description="Helical" evidence="7">
    <location>
        <begin position="479"/>
        <end position="500"/>
    </location>
</feature>
<dbReference type="InterPro" id="IPR004477">
    <property type="entry name" value="ComEC_N"/>
</dbReference>
<dbReference type="NCBIfam" id="TIGR00360">
    <property type="entry name" value="ComEC_N-term"/>
    <property type="match status" value="1"/>
</dbReference>
<feature type="transmembrane region" description="Helical" evidence="7">
    <location>
        <begin position="385"/>
        <end position="415"/>
    </location>
</feature>
<organism evidence="10 11">
    <name type="scientific">Variibacter gotjawalensis</name>
    <dbReference type="NCBI Taxonomy" id="1333996"/>
    <lineage>
        <taxon>Bacteria</taxon>
        <taxon>Pseudomonadati</taxon>
        <taxon>Pseudomonadota</taxon>
        <taxon>Alphaproteobacteria</taxon>
        <taxon>Hyphomicrobiales</taxon>
        <taxon>Nitrobacteraceae</taxon>
        <taxon>Variibacter</taxon>
    </lineage>
</organism>
<evidence type="ECO:0000313" key="10">
    <source>
        <dbReference type="EMBL" id="BAT60290.1"/>
    </source>
</evidence>
<protein>
    <submittedName>
        <fullName evidence="10">ComEC family competence protein</fullName>
    </submittedName>
</protein>
<evidence type="ECO:0000256" key="4">
    <source>
        <dbReference type="ARBA" id="ARBA00022989"/>
    </source>
</evidence>
<dbReference type="PANTHER" id="PTHR30619:SF1">
    <property type="entry name" value="RECOMBINATION PROTEIN 2"/>
    <property type="match status" value="1"/>
</dbReference>
<evidence type="ECO:0000259" key="8">
    <source>
        <dbReference type="Pfam" id="PF03772"/>
    </source>
</evidence>
<dbReference type="InterPro" id="IPR025405">
    <property type="entry name" value="DUF4131"/>
</dbReference>
<feature type="transmembrane region" description="Helical" evidence="7">
    <location>
        <begin position="100"/>
        <end position="122"/>
    </location>
</feature>
<feature type="region of interest" description="Disordered" evidence="6">
    <location>
        <begin position="711"/>
        <end position="744"/>
    </location>
</feature>
<comment type="subcellular location">
    <subcellularLocation>
        <location evidence="1">Cell membrane</location>
        <topology evidence="1">Multi-pass membrane protein</topology>
    </subcellularLocation>
</comment>
<dbReference type="PANTHER" id="PTHR30619">
    <property type="entry name" value="DNA INTERNALIZATION/COMPETENCE PROTEIN COMEC/REC2"/>
    <property type="match status" value="1"/>
</dbReference>
<feature type="transmembrane region" description="Helical" evidence="7">
    <location>
        <begin position="336"/>
        <end position="354"/>
    </location>
</feature>
<feature type="transmembrane region" description="Helical" evidence="7">
    <location>
        <begin position="561"/>
        <end position="578"/>
    </location>
</feature>
<evidence type="ECO:0000256" key="3">
    <source>
        <dbReference type="ARBA" id="ARBA00022692"/>
    </source>
</evidence>
<dbReference type="RefSeq" id="WP_245408515.1">
    <property type="nucleotide sequence ID" value="NZ_AP014946.1"/>
</dbReference>
<dbReference type="EMBL" id="AP014946">
    <property type="protein sequence ID" value="BAT60290.1"/>
    <property type="molecule type" value="Genomic_DNA"/>
</dbReference>
<feature type="domain" description="ComEC/Rec2-related protein" evidence="8">
    <location>
        <begin position="274"/>
        <end position="558"/>
    </location>
</feature>
<keyword evidence="3 7" id="KW-0812">Transmembrane</keyword>
<feature type="transmembrane region" description="Helical" evidence="7">
    <location>
        <begin position="76"/>
        <end position="94"/>
    </location>
</feature>
<keyword evidence="2" id="KW-1003">Cell membrane</keyword>
<dbReference type="KEGG" id="vgo:GJW-30_1_02826"/>
<sequence length="744" mass="78665">MVGEGRRGRAIAWPDGVAGRPSRLREWSYAARLPRWALRVGDWAEAETGPGRAILWTPIAFGLGIAIYFTASHEPVVWAPASAFALAALFVWLLRARPVGFTLAILVAALLAGFLTATLRTLRAEHPVLARPLFGASLSGWIETREERERTDRIIIALASFEPGRGSDAKLERVRISVRKGTAPPPGSFVSLKARLSPPLAPLRPGGYDFARDLYFQKIGATGFALGKIERLEAKDAAPFRVRFLSGVAGLRAVIDTRIRSALPGDAGAIASALITGSRDAISAPVNDAMYVSSLAHVLSISGYHMAVVAGVVFFVVRALLALSATIALGFPIKKWAAGLALIAATGYLVLSGAEIATQRAYLMTAVVLLGIMVDRAALTLRTLAIAALAVLVIAPEAVVHPSFQMSFAATLALIASYERGMPWATAAADTSIGARIALWGGREIASLFLASVVAGAATTLFAAYHFNRLAPYGTFANLLAMPVVSVIVMPAGLLALIAAPFGLDDWLWRLMGQGIEWMMYVAQWVASWPGAVGRIAAFGVTPLLMGTAALVIVCLLRTPLRFVVSLPLAVIALTLAIRTPQPDVLIAANSEAVAVRGPDGQFSVMRLGSDTFAIKQWLAADGDARTPGEKDLSAGFDCDAVGCVAVLSDGRLVAVALHAEAFADDCKRAAIVVSRRTAPSGCAAKLYDRGRADSALALTINRDGFAETRARAADSDRPWAPSAVTKLQAPDATPAEPDLREDD</sequence>
<reference evidence="10 11" key="1">
    <citation type="submission" date="2015-08" db="EMBL/GenBank/DDBJ databases">
        <title>Investigation of the bacterial diversity of lava forest soil.</title>
        <authorList>
            <person name="Lee J.S."/>
        </authorList>
    </citation>
    <scope>NUCLEOTIDE SEQUENCE [LARGE SCALE GENOMIC DNA]</scope>
    <source>
        <strain evidence="10 11">GJW-30</strain>
    </source>
</reference>
<feature type="domain" description="DUF4131" evidence="9">
    <location>
        <begin position="76"/>
        <end position="227"/>
    </location>
</feature>
<dbReference type="Pfam" id="PF03772">
    <property type="entry name" value="Competence"/>
    <property type="match status" value="1"/>
</dbReference>
<dbReference type="GO" id="GO:0005886">
    <property type="term" value="C:plasma membrane"/>
    <property type="evidence" value="ECO:0007669"/>
    <property type="project" value="UniProtKB-SubCell"/>
</dbReference>
<accession>A0A0S3PWK0</accession>
<name>A0A0S3PWK0_9BRAD</name>
<evidence type="ECO:0000259" key="9">
    <source>
        <dbReference type="Pfam" id="PF13567"/>
    </source>
</evidence>
<dbReference type="InterPro" id="IPR052159">
    <property type="entry name" value="Competence_DNA_uptake"/>
</dbReference>
<keyword evidence="5 7" id="KW-0472">Membrane</keyword>
<dbReference type="Pfam" id="PF13567">
    <property type="entry name" value="DUF4131"/>
    <property type="match status" value="1"/>
</dbReference>
<keyword evidence="4 7" id="KW-1133">Transmembrane helix</keyword>
<evidence type="ECO:0000256" key="1">
    <source>
        <dbReference type="ARBA" id="ARBA00004651"/>
    </source>
</evidence>
<gene>
    <name evidence="10" type="ORF">GJW-30_1_02826</name>
</gene>
<evidence type="ECO:0000256" key="7">
    <source>
        <dbReference type="SAM" id="Phobius"/>
    </source>
</evidence>
<evidence type="ECO:0000256" key="6">
    <source>
        <dbReference type="SAM" id="MobiDB-lite"/>
    </source>
</evidence>
<proteinExistence type="predicted"/>
<feature type="transmembrane region" description="Helical" evidence="7">
    <location>
        <begin position="445"/>
        <end position="467"/>
    </location>
</feature>
<dbReference type="AlphaFoldDB" id="A0A0S3PWK0"/>
<keyword evidence="11" id="KW-1185">Reference proteome</keyword>
<feature type="transmembrane region" description="Helical" evidence="7">
    <location>
        <begin position="307"/>
        <end position="330"/>
    </location>
</feature>
<dbReference type="Proteomes" id="UP000236884">
    <property type="component" value="Chromosome"/>
</dbReference>